<dbReference type="InterPro" id="IPR036075">
    <property type="entry name" value="ARMT-1-like_metal-bd_sf"/>
</dbReference>
<keyword evidence="9" id="KW-0464">Manganese</keyword>
<comment type="caution">
    <text evidence="15">The sequence shown here is derived from an EMBL/GenBank/DDBJ whole genome shotgun (WGS) entry which is preliminary data.</text>
</comment>
<feature type="coiled-coil region" evidence="13">
    <location>
        <begin position="413"/>
        <end position="440"/>
    </location>
</feature>
<dbReference type="Gene3D" id="6.10.10.60">
    <property type="match status" value="1"/>
</dbReference>
<comment type="subunit">
    <text evidence="3">Homodimer. Interacts with PKM.</text>
</comment>
<evidence type="ECO:0000256" key="11">
    <source>
        <dbReference type="ARBA" id="ARBA00032948"/>
    </source>
</evidence>
<feature type="domain" description="Damage-control phosphatase ARMT1-like metal-binding" evidence="14">
    <location>
        <begin position="363"/>
        <end position="632"/>
    </location>
</feature>
<evidence type="ECO:0000256" key="5">
    <source>
        <dbReference type="ARBA" id="ARBA00022596"/>
    </source>
</evidence>
<evidence type="ECO:0000256" key="8">
    <source>
        <dbReference type="ARBA" id="ARBA00023074"/>
    </source>
</evidence>
<dbReference type="PANTHER" id="PTHR12280">
    <property type="entry name" value="PANTOTHENATE KINASE"/>
    <property type="match status" value="1"/>
</dbReference>
<evidence type="ECO:0000313" key="15">
    <source>
        <dbReference type="EMBL" id="MFH4980115.1"/>
    </source>
</evidence>
<evidence type="ECO:0000256" key="4">
    <source>
        <dbReference type="ARBA" id="ARBA00019490"/>
    </source>
</evidence>
<dbReference type="Gene3D" id="1.20.1700.10">
    <property type="entry name" value="AF1104-like"/>
    <property type="match status" value="1"/>
</dbReference>
<evidence type="ECO:0000256" key="12">
    <source>
        <dbReference type="ARBA" id="ARBA00046055"/>
    </source>
</evidence>
<evidence type="ECO:0000259" key="14">
    <source>
        <dbReference type="Pfam" id="PF01937"/>
    </source>
</evidence>
<sequence>MSENKRMIGDALGIEFIEVNEMECLVKGNNFLLINILDEAFTYNHQSSICKYSFETVDSDSAFPYLLVNIGSGVSIYKVESNRQFERIGGSSMGSGCFFGIGGLITGIHDFDALMRMGEEGDHRSVDVLVSDIYGGESDRLGMPPDLIAGSFGKCVDPIITGKVKYDDRYKASAVRSLLLMISNHLGQIAVLYADSVNVDRIYFGGCFTRIHAIAMRTISFAVNFWSLGKRQAYFLRHENYTAAIGAFLDGVERFAPNPSLYIDESFNVSWKEHYAGSTALDRFVPTAPLSSNANIGILEMECCEIVLVRFPLLRRDVVYVPDTVSLNSDPDARDYWFSCMEDAIEKTVLKALESQSRCPDAAQRAAKVRKKYLGHLKMLREKPFAYGCCTVRNLLDLREQILNQYLFDDAFIKQKALENKKAFSELKRLLEEIDSIIDERARQIQVVKGLLTGNIFDWGAREVVRMLENGDLSFRAASNYLQQRPWLVDDLDDWLSSFSEKKYRCAIIFVDNSGVDILLGVLTFARELLKIGTKVIVACNRSPALNDITAIELINVMEQLSEVDEILYTNYKDGGLMVCSTGQGSPCLDLRRIDKSLCQLVVSEGVDLVVIEGMGRSIHTNYDAHFTCDSLKVGRGISRVHCD</sequence>
<dbReference type="InterPro" id="IPR004567">
    <property type="entry name" value="Type_II_PanK"/>
</dbReference>
<keyword evidence="13" id="KW-0175">Coiled coil</keyword>
<dbReference type="SUPFAM" id="SSF53067">
    <property type="entry name" value="Actin-like ATPase domain"/>
    <property type="match status" value="1"/>
</dbReference>
<comment type="function">
    <text evidence="12">Phosphatase which shows a preference for 4'-phosphopantetheine and its oxidatively damaged forms (sulfonate or S-sulfonate), providing strong indirect evidence that the phosphatase activity pre-empts damage in the coenzyme A (CoA) pathway. Hydrolyzing excess 4'-phosphopantetheine could constitute a directed overflow mechanism to prevent its oxidation to the S-sulfonate, sulfonate, or other forms. Hydrolyzing 4'-phosphopantetheine sulfonate or S-sulfonate would forestall their conversion to inactive forms of CoA and acyl carrier protein. May play a role in the physiological regulation of CoA intracellular levels.</text>
</comment>
<dbReference type="Pfam" id="PF01937">
    <property type="entry name" value="ARMT1-like_dom"/>
    <property type="match status" value="1"/>
</dbReference>
<evidence type="ECO:0000256" key="6">
    <source>
        <dbReference type="ARBA" id="ARBA00022723"/>
    </source>
</evidence>
<dbReference type="AlphaFoldDB" id="A0ABD6EV44"/>
<dbReference type="InterPro" id="IPR043129">
    <property type="entry name" value="ATPase_NBD"/>
</dbReference>
<protein>
    <recommendedName>
        <fullName evidence="4">4'-phosphopantetheine phosphatase</fullName>
    </recommendedName>
    <alternativeName>
        <fullName evidence="11">Inactive pantothenic acid kinase 4</fullName>
    </alternativeName>
</protein>
<dbReference type="SUPFAM" id="SSF111321">
    <property type="entry name" value="AF1104-like"/>
    <property type="match status" value="1"/>
</dbReference>
<dbReference type="GO" id="GO:0016787">
    <property type="term" value="F:hydrolase activity"/>
    <property type="evidence" value="ECO:0007669"/>
    <property type="project" value="UniProtKB-KW"/>
</dbReference>
<evidence type="ECO:0000313" key="16">
    <source>
        <dbReference type="Proteomes" id="UP001608902"/>
    </source>
</evidence>
<evidence type="ECO:0000256" key="3">
    <source>
        <dbReference type="ARBA" id="ARBA00011388"/>
    </source>
</evidence>
<dbReference type="Proteomes" id="UP001608902">
    <property type="component" value="Unassembled WGS sequence"/>
</dbReference>
<keyword evidence="6" id="KW-0479">Metal-binding</keyword>
<keyword evidence="16" id="KW-1185">Reference proteome</keyword>
<evidence type="ECO:0000256" key="9">
    <source>
        <dbReference type="ARBA" id="ARBA00023211"/>
    </source>
</evidence>
<name>A0ABD6EV44_9BILA</name>
<keyword evidence="5" id="KW-0533">Nickel</keyword>
<reference evidence="15 16" key="1">
    <citation type="submission" date="2024-08" db="EMBL/GenBank/DDBJ databases">
        <title>Gnathostoma spinigerum genome.</title>
        <authorList>
            <person name="Gonzalez-Bertolin B."/>
            <person name="Monzon S."/>
            <person name="Zaballos A."/>
            <person name="Jimenez P."/>
            <person name="Dekumyoy P."/>
            <person name="Varona S."/>
            <person name="Cuesta I."/>
            <person name="Sumanam S."/>
            <person name="Adisakwattana P."/>
            <person name="Gasser R.B."/>
            <person name="Hernandez-Gonzalez A."/>
            <person name="Young N.D."/>
            <person name="Perteguer M.J."/>
        </authorList>
    </citation>
    <scope>NUCLEOTIDE SEQUENCE [LARGE SCALE GENOMIC DNA]</scope>
    <source>
        <strain evidence="15">AL3</strain>
        <tissue evidence="15">Liver</tissue>
    </source>
</reference>
<accession>A0ABD6EV44</accession>
<proteinExistence type="predicted"/>
<dbReference type="GO" id="GO:0046872">
    <property type="term" value="F:metal ion binding"/>
    <property type="evidence" value="ECO:0007669"/>
    <property type="project" value="UniProtKB-KW"/>
</dbReference>
<gene>
    <name evidence="15" type="ORF">AB6A40_006824</name>
</gene>
<dbReference type="Gene3D" id="3.30.420.40">
    <property type="match status" value="1"/>
</dbReference>
<comment type="cofactor">
    <cofactor evidence="1">
        <name>Mn(2+)</name>
        <dbReference type="ChEBI" id="CHEBI:29035"/>
    </cofactor>
</comment>
<evidence type="ECO:0000256" key="1">
    <source>
        <dbReference type="ARBA" id="ARBA00001936"/>
    </source>
</evidence>
<keyword evidence="7" id="KW-0378">Hydrolase</keyword>
<dbReference type="NCBIfam" id="TIGR00555">
    <property type="entry name" value="panK_eukar"/>
    <property type="match status" value="1"/>
</dbReference>
<dbReference type="InterPro" id="IPR002791">
    <property type="entry name" value="ARMT1-like_metal-bd"/>
</dbReference>
<organism evidence="15 16">
    <name type="scientific">Gnathostoma spinigerum</name>
    <dbReference type="NCBI Taxonomy" id="75299"/>
    <lineage>
        <taxon>Eukaryota</taxon>
        <taxon>Metazoa</taxon>
        <taxon>Ecdysozoa</taxon>
        <taxon>Nematoda</taxon>
        <taxon>Chromadorea</taxon>
        <taxon>Rhabditida</taxon>
        <taxon>Spirurina</taxon>
        <taxon>Gnathostomatomorpha</taxon>
        <taxon>Gnathostomatoidea</taxon>
        <taxon>Gnathostomatidae</taxon>
        <taxon>Gnathostoma</taxon>
    </lineage>
</organism>
<evidence type="ECO:0000256" key="7">
    <source>
        <dbReference type="ARBA" id="ARBA00022801"/>
    </source>
</evidence>
<dbReference type="EMBL" id="JBGFUD010005088">
    <property type="protein sequence ID" value="MFH4980115.1"/>
    <property type="molecule type" value="Genomic_DNA"/>
</dbReference>
<evidence type="ECO:0000256" key="2">
    <source>
        <dbReference type="ARBA" id="ARBA00001967"/>
    </source>
</evidence>
<evidence type="ECO:0000256" key="10">
    <source>
        <dbReference type="ARBA" id="ARBA00029347"/>
    </source>
</evidence>
<keyword evidence="8" id="KW-0944">Nitration</keyword>
<dbReference type="Pfam" id="PF03630">
    <property type="entry name" value="Fumble"/>
    <property type="match status" value="1"/>
</dbReference>
<dbReference type="PANTHER" id="PTHR12280:SF35">
    <property type="entry name" value="4'-PHOSPHOPANTETHEINE PHOSPHATASE"/>
    <property type="match status" value="1"/>
</dbReference>
<dbReference type="InterPro" id="IPR035073">
    <property type="entry name" value="At2g17340_3_helix_bundle"/>
</dbReference>
<evidence type="ECO:0000256" key="13">
    <source>
        <dbReference type="SAM" id="Coils"/>
    </source>
</evidence>
<comment type="cofactor">
    <cofactor evidence="2">
        <name>Ni(2+)</name>
        <dbReference type="ChEBI" id="CHEBI:49786"/>
    </cofactor>
</comment>
<dbReference type="Gene3D" id="3.40.50.10880">
    <property type="entry name" value="Uncharacterised protein PF01937, DUF89, domain 3"/>
    <property type="match status" value="1"/>
</dbReference>
<comment type="catalytic activity">
    <reaction evidence="10">
        <text>(R)-4'-phospho-S-sulfopantetheine + H2O = (R)-S-sulfopantetheine + phosphate</text>
        <dbReference type="Rhea" id="RHEA:68340"/>
        <dbReference type="ChEBI" id="CHEBI:15377"/>
        <dbReference type="ChEBI" id="CHEBI:43474"/>
        <dbReference type="ChEBI" id="CHEBI:177302"/>
        <dbReference type="ChEBI" id="CHEBI:177303"/>
    </reaction>
    <physiologicalReaction direction="left-to-right" evidence="10">
        <dbReference type="Rhea" id="RHEA:68341"/>
    </physiologicalReaction>
</comment>